<dbReference type="EMBL" id="NSDJ01000001">
    <property type="protein sequence ID" value="RKF68673.1"/>
    <property type="molecule type" value="Genomic_DNA"/>
</dbReference>
<protein>
    <submittedName>
        <fullName evidence="1">Uncharacterized protein</fullName>
    </submittedName>
</protein>
<name>A0ABX9PVM7_9GAMM</name>
<keyword evidence="2" id="KW-1185">Reference proteome</keyword>
<gene>
    <name evidence="1" type="ORF">CKQ54_10000</name>
</gene>
<comment type="caution">
    <text evidence="1">The sequence shown here is derived from an EMBL/GenBank/DDBJ whole genome shotgun (WGS) entry which is preliminary data.</text>
</comment>
<reference evidence="1 2" key="1">
    <citation type="submission" date="2017-08" db="EMBL/GenBank/DDBJ databases">
        <title>Comparative genomics of bacteria isolated from necrotic lesions of AOD affected trees.</title>
        <authorList>
            <person name="Doonan J."/>
            <person name="Denman S."/>
            <person name="Mcdonald J.E."/>
        </authorList>
    </citation>
    <scope>NUCLEOTIDE SEQUENCE [LARGE SCALE GENOMIC DNA]</scope>
    <source>
        <strain evidence="1 2">CIP 105588</strain>
    </source>
</reference>
<organism evidence="1 2">
    <name type="scientific">Rahnella variigena</name>
    <dbReference type="NCBI Taxonomy" id="574964"/>
    <lineage>
        <taxon>Bacteria</taxon>
        <taxon>Pseudomonadati</taxon>
        <taxon>Pseudomonadota</taxon>
        <taxon>Gammaproteobacteria</taxon>
        <taxon>Enterobacterales</taxon>
        <taxon>Yersiniaceae</taxon>
        <taxon>Rahnella</taxon>
    </lineage>
</organism>
<dbReference type="Proteomes" id="UP000284853">
    <property type="component" value="Unassembled WGS sequence"/>
</dbReference>
<evidence type="ECO:0000313" key="2">
    <source>
        <dbReference type="Proteomes" id="UP000284853"/>
    </source>
</evidence>
<sequence length="67" mass="7648">MFSENAFSRSPAIVPGFLFLGTDSFWKQAHFGNRLDFPPEIKKLPLLQQSAEKPDDIVFFLVIFIST</sequence>
<accession>A0ABX9PVM7</accession>
<evidence type="ECO:0000313" key="1">
    <source>
        <dbReference type="EMBL" id="RKF68673.1"/>
    </source>
</evidence>
<proteinExistence type="predicted"/>